<dbReference type="GO" id="GO:0008270">
    <property type="term" value="F:zinc ion binding"/>
    <property type="evidence" value="ECO:0007669"/>
    <property type="project" value="UniProtKB-KW"/>
</dbReference>
<proteinExistence type="predicted"/>
<dbReference type="InterPro" id="IPR036875">
    <property type="entry name" value="Znf_CCHC_sf"/>
</dbReference>
<keyword evidence="1" id="KW-0862">Zinc</keyword>
<dbReference type="PANTHER" id="PTHR46082:SF11">
    <property type="entry name" value="AAA+ ATPASE DOMAIN-CONTAINING PROTEIN-RELATED"/>
    <property type="match status" value="1"/>
</dbReference>
<dbReference type="AlphaFoldDB" id="A0A2J5HYQ1"/>
<sequence length="473" mass="52460">MITMASKMRLSHADYTVGWICALPLEMAAAKLMLDEVHENLPLQSSDQNNYIFGNIERHNIVIACLPSGVYGIASAATVAMQLRSSFHSIRFGLMVGIGGGVPSKDADPDIRLGDVVVSVPTNTDDGAHGGVVQYDYGKAMNNGIFQRTGTLNSPPPILLTALSKLRTTHYTEESRVPEFLDGINRMGPKQAANFARPTQADCLYMTDYHHVIVNSHNCDGCDKNMAIQRTNRVHNNPEIHYGVIASANQVMKDSHTRDKLGCELGALCVEMEAAGLMNNYPCLVVRGICDYADSHKNEAWQGYAAADAAAFTKELLLATSVKLIEQAQTVQRILSDSDTNTDETSENEEILENTANVSYRHRRKCYKCEKYGHWKSECPVPTCTKCGEVGHWRNECPVPTCWKCGEVGHWRNECSVPTCWTCKENGHLSKECPVPTCWKCKSLGHYATTCTRQNGYCFKCGDWGHFAETCWK</sequence>
<dbReference type="OrthoDB" id="1577640at2759"/>
<dbReference type="Pfam" id="PF01048">
    <property type="entry name" value="PNP_UDP_1"/>
    <property type="match status" value="1"/>
</dbReference>
<reference evidence="4" key="1">
    <citation type="submission" date="2017-12" db="EMBL/GenBank/DDBJ databases">
        <authorList>
            <consortium name="DOE Joint Genome Institute"/>
            <person name="Mondo S.J."/>
            <person name="Kjaerbolling I."/>
            <person name="Vesth T.C."/>
            <person name="Frisvad J.C."/>
            <person name="Nybo J.L."/>
            <person name="Theobald S."/>
            <person name="Kuo A."/>
            <person name="Bowyer P."/>
            <person name="Matsuda Y."/>
            <person name="Lyhne E.K."/>
            <person name="Kogle M.E."/>
            <person name="Clum A."/>
            <person name="Lipzen A."/>
            <person name="Salamov A."/>
            <person name="Ngan C.Y."/>
            <person name="Daum C."/>
            <person name="Chiniquy J."/>
            <person name="Barry K."/>
            <person name="LaButti K."/>
            <person name="Haridas S."/>
            <person name="Simmons B.A."/>
            <person name="Magnuson J.K."/>
            <person name="Mortensen U.H."/>
            <person name="Larsen T.O."/>
            <person name="Grigoriev I.V."/>
            <person name="Baker S.E."/>
            <person name="Andersen M.R."/>
            <person name="Nordberg H.P."/>
            <person name="Cantor M.N."/>
            <person name="Hua S.X."/>
        </authorList>
    </citation>
    <scope>NUCLEOTIDE SEQUENCE [LARGE SCALE GENOMIC DNA]</scope>
    <source>
        <strain evidence="4">IBT 19404</strain>
    </source>
</reference>
<dbReference type="InterPro" id="IPR000845">
    <property type="entry name" value="Nucleoside_phosphorylase_d"/>
</dbReference>
<dbReference type="SUPFAM" id="SSF57756">
    <property type="entry name" value="Retrovirus zinc finger-like domains"/>
    <property type="match status" value="3"/>
</dbReference>
<dbReference type="Pfam" id="PF00098">
    <property type="entry name" value="zf-CCHC"/>
    <property type="match status" value="4"/>
</dbReference>
<feature type="domain" description="CCHC-type" evidence="2">
    <location>
        <begin position="364"/>
        <end position="380"/>
    </location>
</feature>
<dbReference type="InterPro" id="IPR035994">
    <property type="entry name" value="Nucleoside_phosphorylase_sf"/>
</dbReference>
<dbReference type="GO" id="GO:0009116">
    <property type="term" value="P:nucleoside metabolic process"/>
    <property type="evidence" value="ECO:0007669"/>
    <property type="project" value="InterPro"/>
</dbReference>
<dbReference type="GO" id="GO:0003824">
    <property type="term" value="F:catalytic activity"/>
    <property type="evidence" value="ECO:0007669"/>
    <property type="project" value="InterPro"/>
</dbReference>
<evidence type="ECO:0000313" key="3">
    <source>
        <dbReference type="EMBL" id="PLN82530.1"/>
    </source>
</evidence>
<feature type="domain" description="CCHC-type" evidence="2">
    <location>
        <begin position="402"/>
        <end position="415"/>
    </location>
</feature>
<dbReference type="InterPro" id="IPR001878">
    <property type="entry name" value="Znf_CCHC"/>
</dbReference>
<dbReference type="SMART" id="SM00343">
    <property type="entry name" value="ZnF_C2HC"/>
    <property type="match status" value="6"/>
</dbReference>
<accession>A0A2J5HYQ1</accession>
<evidence type="ECO:0000313" key="4">
    <source>
        <dbReference type="Proteomes" id="UP000235023"/>
    </source>
</evidence>
<feature type="domain" description="CCHC-type" evidence="2">
    <location>
        <begin position="384"/>
        <end position="398"/>
    </location>
</feature>
<keyword evidence="1" id="KW-0863">Zinc-finger</keyword>
<dbReference type="SUPFAM" id="SSF53167">
    <property type="entry name" value="Purine and uridine phosphorylases"/>
    <property type="match status" value="1"/>
</dbReference>
<organism evidence="3 4">
    <name type="scientific">Aspergillus taichungensis</name>
    <dbReference type="NCBI Taxonomy" id="482145"/>
    <lineage>
        <taxon>Eukaryota</taxon>
        <taxon>Fungi</taxon>
        <taxon>Dikarya</taxon>
        <taxon>Ascomycota</taxon>
        <taxon>Pezizomycotina</taxon>
        <taxon>Eurotiomycetes</taxon>
        <taxon>Eurotiomycetidae</taxon>
        <taxon>Eurotiales</taxon>
        <taxon>Aspergillaceae</taxon>
        <taxon>Aspergillus</taxon>
        <taxon>Aspergillus subgen. Circumdati</taxon>
    </lineage>
</organism>
<dbReference type="GO" id="GO:0003676">
    <property type="term" value="F:nucleic acid binding"/>
    <property type="evidence" value="ECO:0007669"/>
    <property type="project" value="InterPro"/>
</dbReference>
<feature type="domain" description="CCHC-type" evidence="2">
    <location>
        <begin position="458"/>
        <end position="471"/>
    </location>
</feature>
<dbReference type="Gene3D" id="4.10.60.10">
    <property type="entry name" value="Zinc finger, CCHC-type"/>
    <property type="match status" value="3"/>
</dbReference>
<gene>
    <name evidence="3" type="ORF">BDW42DRAFT_79107</name>
</gene>
<dbReference type="EMBL" id="KZ559526">
    <property type="protein sequence ID" value="PLN82530.1"/>
    <property type="molecule type" value="Genomic_DNA"/>
</dbReference>
<dbReference type="PROSITE" id="PS50158">
    <property type="entry name" value="ZF_CCHC"/>
    <property type="match status" value="5"/>
</dbReference>
<keyword evidence="4" id="KW-1185">Reference proteome</keyword>
<dbReference type="PANTHER" id="PTHR46082">
    <property type="entry name" value="ATP/GTP-BINDING PROTEIN-RELATED"/>
    <property type="match status" value="1"/>
</dbReference>
<dbReference type="Proteomes" id="UP000235023">
    <property type="component" value="Unassembled WGS sequence"/>
</dbReference>
<evidence type="ECO:0000259" key="2">
    <source>
        <dbReference type="PROSITE" id="PS50158"/>
    </source>
</evidence>
<protein>
    <submittedName>
        <fullName evidence="3">Nucleoside phosphorylase domain-containing protein</fullName>
    </submittedName>
</protein>
<name>A0A2J5HYQ1_9EURO</name>
<keyword evidence="1" id="KW-0479">Metal-binding</keyword>
<dbReference type="Gene3D" id="3.40.50.1580">
    <property type="entry name" value="Nucleoside phosphorylase domain"/>
    <property type="match status" value="1"/>
</dbReference>
<evidence type="ECO:0000256" key="1">
    <source>
        <dbReference type="PROSITE-ProRule" id="PRU00047"/>
    </source>
</evidence>
<feature type="domain" description="CCHC-type" evidence="2">
    <location>
        <begin position="420"/>
        <end position="434"/>
    </location>
</feature>
<dbReference type="InterPro" id="IPR053137">
    <property type="entry name" value="NLR-like"/>
</dbReference>